<dbReference type="AlphaFoldDB" id="A0A9W7B274"/>
<evidence type="ECO:0000256" key="3">
    <source>
        <dbReference type="ARBA" id="ARBA00022679"/>
    </source>
</evidence>
<evidence type="ECO:0000256" key="4">
    <source>
        <dbReference type="ARBA" id="ARBA00022692"/>
    </source>
</evidence>
<evidence type="ECO:0000313" key="12">
    <source>
        <dbReference type="Proteomes" id="UP001165085"/>
    </source>
</evidence>
<evidence type="ECO:0000256" key="2">
    <source>
        <dbReference type="ARBA" id="ARBA00022516"/>
    </source>
</evidence>
<dbReference type="GO" id="GO:0034626">
    <property type="term" value="P:fatty acid elongation, polyunsaturated fatty acid"/>
    <property type="evidence" value="ECO:0007669"/>
    <property type="project" value="TreeGrafter"/>
</dbReference>
<dbReference type="EMBL" id="BRXY01000269">
    <property type="protein sequence ID" value="GMH82542.1"/>
    <property type="molecule type" value="Genomic_DNA"/>
</dbReference>
<dbReference type="GO" id="GO:0005789">
    <property type="term" value="C:endoplasmic reticulum membrane"/>
    <property type="evidence" value="ECO:0007669"/>
    <property type="project" value="TreeGrafter"/>
</dbReference>
<evidence type="ECO:0000256" key="6">
    <source>
        <dbReference type="ARBA" id="ARBA00022989"/>
    </source>
</evidence>
<dbReference type="PANTHER" id="PTHR11157:SF140">
    <property type="entry name" value="ELONGATION OF FATTY ACIDS PROTEIN"/>
    <property type="match status" value="1"/>
</dbReference>
<feature type="transmembrane region" description="Helical" evidence="10">
    <location>
        <begin position="124"/>
        <end position="145"/>
    </location>
</feature>
<dbReference type="GO" id="GO:0009922">
    <property type="term" value="F:fatty acid elongase activity"/>
    <property type="evidence" value="ECO:0007669"/>
    <property type="project" value="InterPro"/>
</dbReference>
<dbReference type="InterPro" id="IPR030457">
    <property type="entry name" value="ELO_CS"/>
</dbReference>
<keyword evidence="4 10" id="KW-0812">Transmembrane</keyword>
<dbReference type="GO" id="GO:0019367">
    <property type="term" value="P:fatty acid elongation, saturated fatty acid"/>
    <property type="evidence" value="ECO:0007669"/>
    <property type="project" value="TreeGrafter"/>
</dbReference>
<protein>
    <recommendedName>
        <fullName evidence="10">Elongation of fatty acids protein</fullName>
        <ecNumber evidence="10">2.3.1.-</ecNumber>
    </recommendedName>
</protein>
<dbReference type="EC" id="2.3.1.-" evidence="10"/>
<dbReference type="GO" id="GO:0042761">
    <property type="term" value="P:very long-chain fatty acid biosynthetic process"/>
    <property type="evidence" value="ECO:0007669"/>
    <property type="project" value="TreeGrafter"/>
</dbReference>
<evidence type="ECO:0000256" key="1">
    <source>
        <dbReference type="ARBA" id="ARBA00004141"/>
    </source>
</evidence>
<keyword evidence="8 10" id="KW-0472">Membrane</keyword>
<feature type="transmembrane region" description="Helical" evidence="10">
    <location>
        <begin position="48"/>
        <end position="70"/>
    </location>
</feature>
<feature type="transmembrane region" description="Helical" evidence="10">
    <location>
        <begin position="82"/>
        <end position="104"/>
    </location>
</feature>
<dbReference type="GO" id="GO:0034625">
    <property type="term" value="P:fatty acid elongation, monounsaturated fatty acid"/>
    <property type="evidence" value="ECO:0007669"/>
    <property type="project" value="TreeGrafter"/>
</dbReference>
<gene>
    <name evidence="11" type="ORF">TrST_g11072</name>
</gene>
<dbReference type="PROSITE" id="PS01188">
    <property type="entry name" value="ELO"/>
    <property type="match status" value="1"/>
</dbReference>
<keyword evidence="5 10" id="KW-0276">Fatty acid metabolism</keyword>
<dbReference type="Pfam" id="PF01151">
    <property type="entry name" value="ELO"/>
    <property type="match status" value="1"/>
</dbReference>
<organism evidence="11 12">
    <name type="scientific">Triparma strigata</name>
    <dbReference type="NCBI Taxonomy" id="1606541"/>
    <lineage>
        <taxon>Eukaryota</taxon>
        <taxon>Sar</taxon>
        <taxon>Stramenopiles</taxon>
        <taxon>Ochrophyta</taxon>
        <taxon>Bolidophyceae</taxon>
        <taxon>Parmales</taxon>
        <taxon>Triparmaceae</taxon>
        <taxon>Triparma</taxon>
    </lineage>
</organism>
<dbReference type="GO" id="GO:0030148">
    <property type="term" value="P:sphingolipid biosynthetic process"/>
    <property type="evidence" value="ECO:0007669"/>
    <property type="project" value="TreeGrafter"/>
</dbReference>
<keyword evidence="7 10" id="KW-0443">Lipid metabolism</keyword>
<comment type="caution">
    <text evidence="11">The sequence shown here is derived from an EMBL/GenBank/DDBJ whole genome shotgun (WGS) entry which is preliminary data.</text>
</comment>
<dbReference type="OrthoDB" id="434092at2759"/>
<keyword evidence="9 10" id="KW-0275">Fatty acid biosynthesis</keyword>
<evidence type="ECO:0000256" key="7">
    <source>
        <dbReference type="ARBA" id="ARBA00023098"/>
    </source>
</evidence>
<evidence type="ECO:0000256" key="9">
    <source>
        <dbReference type="ARBA" id="ARBA00023160"/>
    </source>
</evidence>
<name>A0A9W7B274_9STRA</name>
<dbReference type="InterPro" id="IPR002076">
    <property type="entry name" value="ELO_fam"/>
</dbReference>
<comment type="similarity">
    <text evidence="10">Belongs to the ELO family.</text>
</comment>
<dbReference type="PANTHER" id="PTHR11157">
    <property type="entry name" value="FATTY ACID ACYL TRANSFERASE-RELATED"/>
    <property type="match status" value="1"/>
</dbReference>
<keyword evidence="12" id="KW-1185">Reference proteome</keyword>
<keyword evidence="2 10" id="KW-0444">Lipid biosynthesis</keyword>
<proteinExistence type="inferred from homology"/>
<evidence type="ECO:0000313" key="11">
    <source>
        <dbReference type="EMBL" id="GMH82542.1"/>
    </source>
</evidence>
<feature type="transmembrane region" description="Helical" evidence="10">
    <location>
        <begin position="181"/>
        <end position="200"/>
    </location>
</feature>
<keyword evidence="3 10" id="KW-0808">Transferase</keyword>
<evidence type="ECO:0000256" key="5">
    <source>
        <dbReference type="ARBA" id="ARBA00022832"/>
    </source>
</evidence>
<evidence type="ECO:0000256" key="8">
    <source>
        <dbReference type="ARBA" id="ARBA00023136"/>
    </source>
</evidence>
<dbReference type="Proteomes" id="UP001165085">
    <property type="component" value="Unassembled WGS sequence"/>
</dbReference>
<feature type="transmembrane region" description="Helical" evidence="10">
    <location>
        <begin position="256"/>
        <end position="277"/>
    </location>
</feature>
<sequence length="290" mass="33474">MADQILALLEPLGLAYDNFGDQILAAVDPTGKTRQWSEGFFMSDFRSAGYVATAYVLFVVFGSALFKLPFVPKIDPYPLKFLYNMSQMMLCAYMTVEALLVAYRNGYTFTPCQSFDIVNPPVGQVLYIFYLSKIWDFWDTIFIVIGKKWNQLSFLHVYHHTTIFLFYWLNGRVNFDGDIYLTIVLNGLIHTIMYTYYFVSMHTKIPAKLAKDGKSGTSVPIWWKSVLTMQQMVQFVCMMTQATYLLAVECSQPPKIITQVYLVYIFTLLALFAQFFVKSYMTPKKKTKKA</sequence>
<keyword evidence="6 10" id="KW-1133">Transmembrane helix</keyword>
<comment type="subcellular location">
    <subcellularLocation>
        <location evidence="1">Membrane</location>
        <topology evidence="1">Multi-pass membrane protein</topology>
    </subcellularLocation>
</comment>
<accession>A0A9W7B274</accession>
<feature type="transmembrane region" description="Helical" evidence="10">
    <location>
        <begin position="152"/>
        <end position="169"/>
    </location>
</feature>
<comment type="catalytic activity">
    <reaction evidence="10">
        <text>an acyl-CoA + malonyl-CoA + H(+) = a 3-oxoacyl-CoA + CO2 + CoA</text>
        <dbReference type="Rhea" id="RHEA:50252"/>
        <dbReference type="ChEBI" id="CHEBI:15378"/>
        <dbReference type="ChEBI" id="CHEBI:16526"/>
        <dbReference type="ChEBI" id="CHEBI:57287"/>
        <dbReference type="ChEBI" id="CHEBI:57384"/>
        <dbReference type="ChEBI" id="CHEBI:58342"/>
        <dbReference type="ChEBI" id="CHEBI:90726"/>
    </reaction>
    <physiologicalReaction direction="left-to-right" evidence="10">
        <dbReference type="Rhea" id="RHEA:50253"/>
    </physiologicalReaction>
</comment>
<evidence type="ECO:0000256" key="10">
    <source>
        <dbReference type="RuleBase" id="RU361115"/>
    </source>
</evidence>
<reference evidence="12" key="1">
    <citation type="journal article" date="2023" name="Commun. Biol.">
        <title>Genome analysis of Parmales, the sister group of diatoms, reveals the evolutionary specialization of diatoms from phago-mixotrophs to photoautotrophs.</title>
        <authorList>
            <person name="Ban H."/>
            <person name="Sato S."/>
            <person name="Yoshikawa S."/>
            <person name="Yamada K."/>
            <person name="Nakamura Y."/>
            <person name="Ichinomiya M."/>
            <person name="Sato N."/>
            <person name="Blanc-Mathieu R."/>
            <person name="Endo H."/>
            <person name="Kuwata A."/>
            <person name="Ogata H."/>
        </authorList>
    </citation>
    <scope>NUCLEOTIDE SEQUENCE [LARGE SCALE GENOMIC DNA]</scope>
    <source>
        <strain evidence="12">NIES 3701</strain>
    </source>
</reference>